<evidence type="ECO:0000256" key="3">
    <source>
        <dbReference type="SAM" id="Phobius"/>
    </source>
</evidence>
<feature type="region of interest" description="Disordered" evidence="2">
    <location>
        <begin position="34"/>
        <end position="66"/>
    </location>
</feature>
<keyword evidence="3" id="KW-0472">Membrane</keyword>
<dbReference type="GO" id="GO:0003723">
    <property type="term" value="F:RNA binding"/>
    <property type="evidence" value="ECO:0007669"/>
    <property type="project" value="UniProtKB-KW"/>
</dbReference>
<dbReference type="EnsemblPlants" id="PGSC0003DMT400047701">
    <property type="protein sequence ID" value="PGSC0003DMT400047701"/>
    <property type="gene ID" value="PGSC0003DMG400018540"/>
</dbReference>
<proteinExistence type="predicted"/>
<evidence type="ECO:0000313" key="5">
    <source>
        <dbReference type="Proteomes" id="UP000011115"/>
    </source>
</evidence>
<evidence type="ECO:0000256" key="1">
    <source>
        <dbReference type="ARBA" id="ARBA00022884"/>
    </source>
</evidence>
<reference evidence="5" key="1">
    <citation type="journal article" date="2011" name="Nature">
        <title>Genome sequence and analysis of the tuber crop potato.</title>
        <authorList>
            <consortium name="The Potato Genome Sequencing Consortium"/>
        </authorList>
    </citation>
    <scope>NUCLEOTIDE SEQUENCE [LARGE SCALE GENOMIC DNA]</scope>
    <source>
        <strain evidence="5">cv. DM1-3 516 R44</strain>
    </source>
</reference>
<evidence type="ECO:0000313" key="4">
    <source>
        <dbReference type="EnsemblPlants" id="PGSC0003DMT400047701"/>
    </source>
</evidence>
<keyword evidence="5" id="KW-1185">Reference proteome</keyword>
<accession>M1BLA3</accession>
<keyword evidence="1" id="KW-0694">RNA-binding</keyword>
<dbReference type="OrthoDB" id="431169at2759"/>
<name>M1BLA3_SOLTU</name>
<dbReference type="ExpressionAtlas" id="M1BLA3">
    <property type="expression patterns" value="baseline"/>
</dbReference>
<organism evidence="4 5">
    <name type="scientific">Solanum tuberosum</name>
    <name type="common">Potato</name>
    <dbReference type="NCBI Taxonomy" id="4113"/>
    <lineage>
        <taxon>Eukaryota</taxon>
        <taxon>Viridiplantae</taxon>
        <taxon>Streptophyta</taxon>
        <taxon>Embryophyta</taxon>
        <taxon>Tracheophyta</taxon>
        <taxon>Spermatophyta</taxon>
        <taxon>Magnoliopsida</taxon>
        <taxon>eudicotyledons</taxon>
        <taxon>Gunneridae</taxon>
        <taxon>Pentapetalae</taxon>
        <taxon>asterids</taxon>
        <taxon>lamiids</taxon>
        <taxon>Solanales</taxon>
        <taxon>Solanaceae</taxon>
        <taxon>Solanoideae</taxon>
        <taxon>Solaneae</taxon>
        <taxon>Solanum</taxon>
    </lineage>
</organism>
<protein>
    <submittedName>
        <fullName evidence="4">Nucleic acid binding protein</fullName>
    </submittedName>
</protein>
<sequence length="149" mass="16334">MPGSHSHNDVQGMHHAIRETDPIETSYEQYLRSGQNSSYAGGDSARSMSNGVGSHSIDGPRVMGTVGSEPVAARNRTIEFGGVRPEVPLPPEASSTLFVEGLPANCTRREVSRILLYCFSHFTILVTILVLSLTPVCRYISTIRRFQRS</sequence>
<reference evidence="4" key="2">
    <citation type="submission" date="2015-06" db="UniProtKB">
        <authorList>
            <consortium name="EnsemblPlants"/>
        </authorList>
    </citation>
    <scope>IDENTIFICATION</scope>
    <source>
        <strain evidence="4">DM1-3 516 R44</strain>
    </source>
</reference>
<keyword evidence="3" id="KW-0812">Transmembrane</keyword>
<evidence type="ECO:0000256" key="2">
    <source>
        <dbReference type="SAM" id="MobiDB-lite"/>
    </source>
</evidence>
<keyword evidence="3" id="KW-1133">Transmembrane helix</keyword>
<dbReference type="PANTHER" id="PTHR10501">
    <property type="entry name" value="U1 SMALL NUCLEAR RIBONUCLEOPROTEIN A/U2 SMALL NUCLEAR RIBONUCLEOPROTEIN B"/>
    <property type="match status" value="1"/>
</dbReference>
<dbReference type="HOGENOM" id="CLU_1752946_0_0_1"/>
<gene>
    <name evidence="4" type="primary">LOC102590112</name>
</gene>
<dbReference type="AlphaFoldDB" id="M1BLA3"/>
<feature type="transmembrane region" description="Helical" evidence="3">
    <location>
        <begin position="114"/>
        <end position="140"/>
    </location>
</feature>
<dbReference type="Proteomes" id="UP000011115">
    <property type="component" value="Unassembled WGS sequence"/>
</dbReference>
<dbReference type="Gramene" id="PGSC0003DMT400047701">
    <property type="protein sequence ID" value="PGSC0003DMT400047701"/>
    <property type="gene ID" value="PGSC0003DMG400018540"/>
</dbReference>